<comment type="caution">
    <text evidence="1">The sequence shown here is derived from an EMBL/GenBank/DDBJ whole genome shotgun (WGS) entry which is preliminary data.</text>
</comment>
<organism evidence="1 2">
    <name type="scientific">Pseudolycoriella hygida</name>
    <dbReference type="NCBI Taxonomy" id="35572"/>
    <lineage>
        <taxon>Eukaryota</taxon>
        <taxon>Metazoa</taxon>
        <taxon>Ecdysozoa</taxon>
        <taxon>Arthropoda</taxon>
        <taxon>Hexapoda</taxon>
        <taxon>Insecta</taxon>
        <taxon>Pterygota</taxon>
        <taxon>Neoptera</taxon>
        <taxon>Endopterygota</taxon>
        <taxon>Diptera</taxon>
        <taxon>Nematocera</taxon>
        <taxon>Sciaroidea</taxon>
        <taxon>Sciaridae</taxon>
        <taxon>Pseudolycoriella</taxon>
    </lineage>
</organism>
<gene>
    <name evidence="1" type="ORF">Bhyg_08685</name>
</gene>
<sequence>MCSVVVEDVLSVVEKEPEFKFINYVRIQPSRITIQPAIKVLPYKIHRTGALFCRHLQSKNVTCSNINVIILAAAYAYFEPYRCVALNSVDKIYEIAISLAQNQNIKKANKLRATLMCTLFEKNNCNMVVSNVVLNALKNTPSCSEIYKFKLEDLSVSLEFFEKTYALFGVALYQPPTISGDTGHYVAAVKLSSNLSVLQ</sequence>
<dbReference type="AlphaFoldDB" id="A0A9Q0S521"/>
<keyword evidence="2" id="KW-1185">Reference proteome</keyword>
<name>A0A9Q0S521_9DIPT</name>
<accession>A0A9Q0S521</accession>
<reference evidence="1" key="1">
    <citation type="submission" date="2022-07" db="EMBL/GenBank/DDBJ databases">
        <authorList>
            <person name="Trinca V."/>
            <person name="Uliana J.V.C."/>
            <person name="Torres T.T."/>
            <person name="Ward R.J."/>
            <person name="Monesi N."/>
        </authorList>
    </citation>
    <scope>NUCLEOTIDE SEQUENCE</scope>
    <source>
        <strain evidence="1">HSMRA1968</strain>
        <tissue evidence="1">Whole embryos</tissue>
    </source>
</reference>
<dbReference type="Proteomes" id="UP001151699">
    <property type="component" value="Chromosome B"/>
</dbReference>
<protein>
    <submittedName>
        <fullName evidence="1">Uncharacterized protein</fullName>
    </submittedName>
</protein>
<evidence type="ECO:0000313" key="1">
    <source>
        <dbReference type="EMBL" id="KAJ6643720.1"/>
    </source>
</evidence>
<proteinExistence type="predicted"/>
<evidence type="ECO:0000313" key="2">
    <source>
        <dbReference type="Proteomes" id="UP001151699"/>
    </source>
</evidence>
<dbReference type="EMBL" id="WJQU01000002">
    <property type="protein sequence ID" value="KAJ6643720.1"/>
    <property type="molecule type" value="Genomic_DNA"/>
</dbReference>